<organism evidence="6 7">
    <name type="scientific">Azospira restricta</name>
    <dbReference type="NCBI Taxonomy" id="404405"/>
    <lineage>
        <taxon>Bacteria</taxon>
        <taxon>Pseudomonadati</taxon>
        <taxon>Pseudomonadota</taxon>
        <taxon>Betaproteobacteria</taxon>
        <taxon>Rhodocyclales</taxon>
        <taxon>Rhodocyclaceae</taxon>
        <taxon>Azospira</taxon>
    </lineage>
</organism>
<dbReference type="GO" id="GO:0032259">
    <property type="term" value="P:methylation"/>
    <property type="evidence" value="ECO:0007669"/>
    <property type="project" value="UniProtKB-KW"/>
</dbReference>
<keyword evidence="2 6" id="KW-0489">Methyltransferase</keyword>
<name>A0A974SR98_9RHOO</name>
<evidence type="ECO:0000256" key="1">
    <source>
        <dbReference type="ARBA" id="ARBA00022553"/>
    </source>
</evidence>
<gene>
    <name evidence="6" type="ORF">IWH25_06825</name>
</gene>
<dbReference type="KEGG" id="ares:IWH25_06825"/>
<dbReference type="GO" id="GO:0008757">
    <property type="term" value="F:S-adenosylmethionine-dependent methyltransferase activity"/>
    <property type="evidence" value="ECO:0007669"/>
    <property type="project" value="InterPro"/>
</dbReference>
<dbReference type="Proteomes" id="UP000663444">
    <property type="component" value="Chromosome"/>
</dbReference>
<evidence type="ECO:0000256" key="2">
    <source>
        <dbReference type="ARBA" id="ARBA00022603"/>
    </source>
</evidence>
<feature type="region of interest" description="Disordered" evidence="5">
    <location>
        <begin position="24"/>
        <end position="72"/>
    </location>
</feature>
<keyword evidence="1" id="KW-0597">Phosphoprotein</keyword>
<keyword evidence="7" id="KW-1185">Reference proteome</keyword>
<dbReference type="Gene3D" id="3.40.50.150">
    <property type="entry name" value="Vaccinia Virus protein VP39"/>
    <property type="match status" value="1"/>
</dbReference>
<dbReference type="AlphaFoldDB" id="A0A974SR98"/>
<feature type="compositionally biased region" description="Basic and acidic residues" evidence="5">
    <location>
        <begin position="55"/>
        <end position="72"/>
    </location>
</feature>
<dbReference type="EMBL" id="CP064781">
    <property type="protein sequence ID" value="QRJ65048.1"/>
    <property type="molecule type" value="Genomic_DNA"/>
</dbReference>
<evidence type="ECO:0000256" key="4">
    <source>
        <dbReference type="ARBA" id="ARBA00022691"/>
    </source>
</evidence>
<accession>A0A974SR98</accession>
<dbReference type="PANTHER" id="PTHR32183:SF6">
    <property type="entry name" value="CYSTEINE SULFINATE DESULFINASE_CYSTEINE DESULFURASE AND RELATED ENZYMES"/>
    <property type="match status" value="1"/>
</dbReference>
<dbReference type="SUPFAM" id="SSF53335">
    <property type="entry name" value="S-adenosyl-L-methionine-dependent methyltransferases"/>
    <property type="match status" value="1"/>
</dbReference>
<sequence length="261" mass="28702">MARRDSREAMTIFRGAEALEALTLKAESPKSGPCGRRGQGVILSRPPAGQGPPEQEEKPIAMNGKPDDQRPELPDFWDKRFNEGVTPWNAGGVPAALAAYAARRDDRPRVLVPGCGHAWEAGWLARRGWEVTALDFSAAAVAAARQTLGDWPGELVCADFFDYAPAHPFDLIYERAFLCALPRKLWAGYGRRMHALLAPGGALAGFFLFGDEPKGPPFAIAPEALEALLAPWFVREEDQPVSDSLPVFAGRERWQVWRRLS</sequence>
<evidence type="ECO:0000313" key="7">
    <source>
        <dbReference type="Proteomes" id="UP000663444"/>
    </source>
</evidence>
<dbReference type="InterPro" id="IPR008854">
    <property type="entry name" value="TPMT"/>
</dbReference>
<dbReference type="InterPro" id="IPR029063">
    <property type="entry name" value="SAM-dependent_MTases_sf"/>
</dbReference>
<protein>
    <submittedName>
        <fullName evidence="6">Methyltransferase domain-containing protein</fullName>
    </submittedName>
</protein>
<evidence type="ECO:0000313" key="6">
    <source>
        <dbReference type="EMBL" id="QRJ65048.1"/>
    </source>
</evidence>
<keyword evidence="3" id="KW-0808">Transferase</keyword>
<dbReference type="Pfam" id="PF05724">
    <property type="entry name" value="TPMT"/>
    <property type="match status" value="1"/>
</dbReference>
<evidence type="ECO:0000256" key="3">
    <source>
        <dbReference type="ARBA" id="ARBA00022679"/>
    </source>
</evidence>
<dbReference type="PANTHER" id="PTHR32183">
    <property type="match status" value="1"/>
</dbReference>
<reference evidence="6" key="1">
    <citation type="submission" date="2020-11" db="EMBL/GenBank/DDBJ databases">
        <title>Azospira restricta DSM 18626 genome sequence.</title>
        <authorList>
            <person name="Moe W.M."/>
        </authorList>
    </citation>
    <scope>NUCLEOTIDE SEQUENCE</scope>
    <source>
        <strain evidence="6">DSM 18626</strain>
    </source>
</reference>
<dbReference type="CDD" id="cd02440">
    <property type="entry name" value="AdoMet_MTases"/>
    <property type="match status" value="1"/>
</dbReference>
<evidence type="ECO:0000256" key="5">
    <source>
        <dbReference type="SAM" id="MobiDB-lite"/>
    </source>
</evidence>
<dbReference type="PROSITE" id="PS51585">
    <property type="entry name" value="SAM_MT_TPMT"/>
    <property type="match status" value="1"/>
</dbReference>
<proteinExistence type="predicted"/>
<keyword evidence="4" id="KW-0949">S-adenosyl-L-methionine</keyword>